<evidence type="ECO:0000256" key="8">
    <source>
        <dbReference type="ARBA" id="ARBA00023136"/>
    </source>
</evidence>
<dbReference type="PROSITE" id="PS00874">
    <property type="entry name" value="T2SP_F"/>
    <property type="match status" value="1"/>
</dbReference>
<evidence type="ECO:0000313" key="12">
    <source>
        <dbReference type="EMBL" id="PSU17081.1"/>
    </source>
</evidence>
<comment type="similarity">
    <text evidence="2 9">Belongs to the GSP F family.</text>
</comment>
<evidence type="ECO:0000256" key="4">
    <source>
        <dbReference type="ARBA" id="ARBA00022475"/>
    </source>
</evidence>
<evidence type="ECO:0000256" key="3">
    <source>
        <dbReference type="ARBA" id="ARBA00022448"/>
    </source>
</evidence>
<comment type="subcellular location">
    <subcellularLocation>
        <location evidence="1 9">Cell inner membrane</location>
        <topology evidence="1 9">Multi-pass membrane protein</topology>
    </subcellularLocation>
</comment>
<dbReference type="Pfam" id="PF00482">
    <property type="entry name" value="T2SSF"/>
    <property type="match status" value="2"/>
</dbReference>
<name>A0ABD6X5W9_PHODM</name>
<keyword evidence="7 10" id="KW-1133">Transmembrane helix</keyword>
<keyword evidence="8 10" id="KW-0472">Membrane</keyword>
<dbReference type="InterPro" id="IPR042094">
    <property type="entry name" value="T2SS_GspF_sf"/>
</dbReference>
<protein>
    <submittedName>
        <fullName evidence="12">Type II secretion system F family protein</fullName>
    </submittedName>
</protein>
<keyword evidence="6 9" id="KW-0812">Transmembrane</keyword>
<comment type="caution">
    <text evidence="12">The sequence shown here is derived from an EMBL/GenBank/DDBJ whole genome shotgun (WGS) entry which is preliminary data.</text>
</comment>
<keyword evidence="3 9" id="KW-0813">Transport</keyword>
<feature type="domain" description="Type II secretion system protein GspF" evidence="11">
    <location>
        <begin position="74"/>
        <end position="196"/>
    </location>
</feature>
<dbReference type="PRINTS" id="PR00812">
    <property type="entry name" value="BCTERIALGSPF"/>
</dbReference>
<organism evidence="12 13">
    <name type="scientific">Photobacterium damselae</name>
    <dbReference type="NCBI Taxonomy" id="38293"/>
    <lineage>
        <taxon>Bacteria</taxon>
        <taxon>Pseudomonadati</taxon>
        <taxon>Pseudomonadota</taxon>
        <taxon>Gammaproteobacteria</taxon>
        <taxon>Vibrionales</taxon>
        <taxon>Vibrionaceae</taxon>
        <taxon>Photobacterium</taxon>
    </lineage>
</organism>
<dbReference type="Proteomes" id="UP000241404">
    <property type="component" value="Unassembled WGS sequence"/>
</dbReference>
<feature type="transmembrane region" description="Helical" evidence="10">
    <location>
        <begin position="174"/>
        <end position="202"/>
    </location>
</feature>
<accession>A0ABD6X5W9</accession>
<feature type="domain" description="Type II secretion system protein GspF" evidence="11">
    <location>
        <begin position="277"/>
        <end position="399"/>
    </location>
</feature>
<evidence type="ECO:0000256" key="1">
    <source>
        <dbReference type="ARBA" id="ARBA00004429"/>
    </source>
</evidence>
<sequence length="408" mass="45002">MAQLAANKIRYYRWRGVNQGGKKITGVTLGFQEQEVRAQLTEQMIQVKKIKRTNPSTLDKIRNQMKSSDVTAITRQLATMIESGVPIVQALKLMASSHHKAEVRAVLTQVNTQVEAGASLSKALKSSSPLFDNFYCDLVATGEETGYLGQVFVRLATYREKSEAMRKKVIKAMIYPSMVMLTAISVTILMLVFVIPQFAAIFGSFGAELPWFTRQVLKASDFLINYGGYLAVGLLLAVVLYRYSYKRSYSFRLRMARLSLRLPIIGNVVLKATIARFARTLATTFSAGIPLLTGLQSAGKTAGNLHIEEAIMEAHTSAAAGMPLYLSLRQCNVFPELMLQMTMIGEESGSLDDMLNKMASLYENDVDNIVDNLGQILEPLIIIVLGVLIGGLLVAMYMPIFTLMSVIG</sequence>
<evidence type="ECO:0000256" key="10">
    <source>
        <dbReference type="SAM" id="Phobius"/>
    </source>
</evidence>
<gene>
    <name evidence="12" type="ORF">CTM90_09110</name>
</gene>
<reference evidence="12 13" key="1">
    <citation type="submission" date="2018-03" db="EMBL/GenBank/DDBJ databases">
        <title>Whole genome sequencing of Histamine producing bacteria.</title>
        <authorList>
            <person name="Butler K."/>
        </authorList>
    </citation>
    <scope>NUCLEOTIDE SEQUENCE [LARGE SCALE GENOMIC DNA]</scope>
    <source>
        <strain evidence="12 13">BT-6</strain>
    </source>
</reference>
<feature type="transmembrane region" description="Helical" evidence="10">
    <location>
        <begin position="222"/>
        <end position="245"/>
    </location>
</feature>
<dbReference type="EMBL" id="PYMM01000004">
    <property type="protein sequence ID" value="PSU17081.1"/>
    <property type="molecule type" value="Genomic_DNA"/>
</dbReference>
<feature type="transmembrane region" description="Helical" evidence="10">
    <location>
        <begin position="380"/>
        <end position="407"/>
    </location>
</feature>
<dbReference type="InterPro" id="IPR003004">
    <property type="entry name" value="GspF/PilC"/>
</dbReference>
<evidence type="ECO:0000256" key="7">
    <source>
        <dbReference type="ARBA" id="ARBA00022989"/>
    </source>
</evidence>
<dbReference type="FunFam" id="1.20.81.30:FF:000001">
    <property type="entry name" value="Type II secretion system protein F"/>
    <property type="match status" value="2"/>
</dbReference>
<evidence type="ECO:0000256" key="2">
    <source>
        <dbReference type="ARBA" id="ARBA00005745"/>
    </source>
</evidence>
<evidence type="ECO:0000259" key="11">
    <source>
        <dbReference type="Pfam" id="PF00482"/>
    </source>
</evidence>
<proteinExistence type="inferred from homology"/>
<keyword evidence="4" id="KW-1003">Cell membrane</keyword>
<dbReference type="AlphaFoldDB" id="A0ABD6X5W9"/>
<dbReference type="Gene3D" id="1.20.81.30">
    <property type="entry name" value="Type II secretion system (T2SS), domain F"/>
    <property type="match status" value="2"/>
</dbReference>
<evidence type="ECO:0000313" key="13">
    <source>
        <dbReference type="Proteomes" id="UP000241404"/>
    </source>
</evidence>
<dbReference type="GO" id="GO:0005886">
    <property type="term" value="C:plasma membrane"/>
    <property type="evidence" value="ECO:0007669"/>
    <property type="project" value="UniProtKB-SubCell"/>
</dbReference>
<evidence type="ECO:0000256" key="5">
    <source>
        <dbReference type="ARBA" id="ARBA00022519"/>
    </source>
</evidence>
<dbReference type="InterPro" id="IPR018076">
    <property type="entry name" value="T2SS_GspF_dom"/>
</dbReference>
<dbReference type="RefSeq" id="WP_065170820.1">
    <property type="nucleotide sequence ID" value="NZ_JADQAR010000009.1"/>
</dbReference>
<dbReference type="PANTHER" id="PTHR30012">
    <property type="entry name" value="GENERAL SECRETION PATHWAY PROTEIN"/>
    <property type="match status" value="1"/>
</dbReference>
<keyword evidence="5" id="KW-0997">Cell inner membrane</keyword>
<evidence type="ECO:0000256" key="9">
    <source>
        <dbReference type="RuleBase" id="RU003923"/>
    </source>
</evidence>
<dbReference type="InterPro" id="IPR001992">
    <property type="entry name" value="T2SS_GspF/T4SS_PilC_CS"/>
</dbReference>
<evidence type="ECO:0000256" key="6">
    <source>
        <dbReference type="ARBA" id="ARBA00022692"/>
    </source>
</evidence>
<dbReference type="PANTHER" id="PTHR30012:SF7">
    <property type="entry name" value="PROTEIN TRANSPORT PROTEIN HOFC HOMOLOG"/>
    <property type="match status" value="1"/>
</dbReference>